<evidence type="ECO:0000313" key="3">
    <source>
        <dbReference type="Proteomes" id="UP000324800"/>
    </source>
</evidence>
<name>A0A5J4TFY3_9EUKA</name>
<evidence type="ECO:0008006" key="4">
    <source>
        <dbReference type="Google" id="ProtNLM"/>
    </source>
</evidence>
<sequence length="254" mass="29078">MLFAVLFVVALILGKNLPYIPDKHLRRDATKVMHEHNSNHNSTSLPNFASHQQNAVIPCNKSGGYDIAMYYSSVIGYVDINTSTSVIIRGAYSYRTIWESDPDEYQILHLSFGILTLENIEFQFSETRTTLDSQRLISAGYRDDNQLSLTINKCIFQSKYGYSPADTILVHVYQAINVEIIDSEFYGVVLNLFQYTQIQKMPQYKYKIVSLQTYTSTMKSIMELSTFLDKINVGPKLQETNSLTARTCRVLLEY</sequence>
<gene>
    <name evidence="2" type="ORF">EZS28_047386</name>
</gene>
<feature type="signal peptide" evidence="1">
    <location>
        <begin position="1"/>
        <end position="18"/>
    </location>
</feature>
<organism evidence="2 3">
    <name type="scientific">Streblomastix strix</name>
    <dbReference type="NCBI Taxonomy" id="222440"/>
    <lineage>
        <taxon>Eukaryota</taxon>
        <taxon>Metamonada</taxon>
        <taxon>Preaxostyla</taxon>
        <taxon>Oxymonadida</taxon>
        <taxon>Streblomastigidae</taxon>
        <taxon>Streblomastix</taxon>
    </lineage>
</organism>
<reference evidence="2 3" key="1">
    <citation type="submission" date="2019-03" db="EMBL/GenBank/DDBJ databases">
        <title>Single cell metagenomics reveals metabolic interactions within the superorganism composed of flagellate Streblomastix strix and complex community of Bacteroidetes bacteria on its surface.</title>
        <authorList>
            <person name="Treitli S.C."/>
            <person name="Kolisko M."/>
            <person name="Husnik F."/>
            <person name="Keeling P."/>
            <person name="Hampl V."/>
        </authorList>
    </citation>
    <scope>NUCLEOTIDE SEQUENCE [LARGE SCALE GENOMIC DNA]</scope>
    <source>
        <strain evidence="2">ST1C</strain>
    </source>
</reference>
<accession>A0A5J4TFY3</accession>
<evidence type="ECO:0000256" key="1">
    <source>
        <dbReference type="SAM" id="SignalP"/>
    </source>
</evidence>
<proteinExistence type="predicted"/>
<feature type="chain" id="PRO_5023828438" description="SUN domain-containing protein" evidence="1">
    <location>
        <begin position="19"/>
        <end position="254"/>
    </location>
</feature>
<evidence type="ECO:0000313" key="2">
    <source>
        <dbReference type="EMBL" id="KAA6357087.1"/>
    </source>
</evidence>
<comment type="caution">
    <text evidence="2">The sequence shown here is derived from an EMBL/GenBank/DDBJ whole genome shotgun (WGS) entry which is preliminary data.</text>
</comment>
<protein>
    <recommendedName>
        <fullName evidence="4">SUN domain-containing protein</fullName>
    </recommendedName>
</protein>
<dbReference type="Proteomes" id="UP000324800">
    <property type="component" value="Unassembled WGS sequence"/>
</dbReference>
<dbReference type="EMBL" id="SNRW01031935">
    <property type="protein sequence ID" value="KAA6357087.1"/>
    <property type="molecule type" value="Genomic_DNA"/>
</dbReference>
<keyword evidence="1" id="KW-0732">Signal</keyword>
<dbReference type="AlphaFoldDB" id="A0A5J4TFY3"/>